<name>A0A4Z1E0G8_9MICO</name>
<feature type="compositionally biased region" description="Low complexity" evidence="1">
    <location>
        <begin position="23"/>
        <end position="52"/>
    </location>
</feature>
<dbReference type="EMBL" id="RHPJ01000002">
    <property type="protein sequence ID" value="TGO05366.1"/>
    <property type="molecule type" value="Genomic_DNA"/>
</dbReference>
<evidence type="ECO:0000313" key="2">
    <source>
        <dbReference type="EMBL" id="TGO05366.1"/>
    </source>
</evidence>
<feature type="region of interest" description="Disordered" evidence="1">
    <location>
        <begin position="1"/>
        <end position="62"/>
    </location>
</feature>
<evidence type="ECO:0000256" key="1">
    <source>
        <dbReference type="SAM" id="MobiDB-lite"/>
    </source>
</evidence>
<evidence type="ECO:0000313" key="3">
    <source>
        <dbReference type="Proteomes" id="UP000297318"/>
    </source>
</evidence>
<keyword evidence="3" id="KW-1185">Reference proteome</keyword>
<organism evidence="2 3">
    <name type="scientific">Serinibacter arcticus</name>
    <dbReference type="NCBI Taxonomy" id="1655435"/>
    <lineage>
        <taxon>Bacteria</taxon>
        <taxon>Bacillati</taxon>
        <taxon>Actinomycetota</taxon>
        <taxon>Actinomycetes</taxon>
        <taxon>Micrococcales</taxon>
        <taxon>Beutenbergiaceae</taxon>
        <taxon>Serinibacter</taxon>
    </lineage>
</organism>
<dbReference type="AlphaFoldDB" id="A0A4Z1E0G8"/>
<comment type="caution">
    <text evidence="2">The sequence shown here is derived from an EMBL/GenBank/DDBJ whole genome shotgun (WGS) entry which is preliminary data.</text>
</comment>
<reference evidence="2 3" key="1">
    <citation type="submission" date="2018-11" db="EMBL/GenBank/DDBJ databases">
        <title>Complete genome sequencing of the Actinobacteria Serinibacter sp. K3-2.</title>
        <authorList>
            <person name="Rakitin A.L."/>
            <person name="Beletsky A.V."/>
            <person name="Mardanov A.V."/>
            <person name="Ravin N.V."/>
            <person name="Gromova A.S."/>
            <person name="Filippova S.N."/>
            <person name="Gal'Chenko V.F."/>
        </authorList>
    </citation>
    <scope>NUCLEOTIDE SEQUENCE [LARGE SCALE GENOMIC DNA]</scope>
    <source>
        <strain evidence="2 3">K3-2</strain>
    </source>
</reference>
<gene>
    <name evidence="2" type="ORF">SERN_1370</name>
</gene>
<protein>
    <recommendedName>
        <fullName evidence="4">PknH-like extracellular domain-containing protein</fullName>
    </recommendedName>
</protein>
<sequence length="244" mass="24818">MLLAGSLVACTPSSDGDDAAPGESATPSTSETESPSEEATSASPTATTATETEPPPSEPAVDIPAQVLPETTLDAELLGTADQPRKEATGITAWRLPEDCRPPTPDALDMWTVTQGSGEFEEPVGIQQVAVFADAGAATAAADALLASMESCTATEGAATRYVVEGVDIGAQGHGLVTDYYGASATGDLAAAIGDYVAQTRRGTAVTLVGYQGGESQVQSAGQSTRLLLATAWERLCVYDSEGC</sequence>
<proteinExistence type="predicted"/>
<evidence type="ECO:0008006" key="4">
    <source>
        <dbReference type="Google" id="ProtNLM"/>
    </source>
</evidence>
<accession>A0A4Z1E0G8</accession>
<dbReference type="Proteomes" id="UP000297318">
    <property type="component" value="Unassembled WGS sequence"/>
</dbReference>